<protein>
    <submittedName>
        <fullName evidence="1">Uncharacterized protein</fullName>
    </submittedName>
</protein>
<gene>
    <name evidence="1" type="ORF">OLEA9_A057891</name>
</gene>
<accession>A0A8S0R277</accession>
<dbReference type="Gramene" id="OE9A057891T1">
    <property type="protein sequence ID" value="OE9A057891C1"/>
    <property type="gene ID" value="OE9A057891"/>
</dbReference>
<organism evidence="1 2">
    <name type="scientific">Olea europaea subsp. europaea</name>
    <dbReference type="NCBI Taxonomy" id="158383"/>
    <lineage>
        <taxon>Eukaryota</taxon>
        <taxon>Viridiplantae</taxon>
        <taxon>Streptophyta</taxon>
        <taxon>Embryophyta</taxon>
        <taxon>Tracheophyta</taxon>
        <taxon>Spermatophyta</taxon>
        <taxon>Magnoliopsida</taxon>
        <taxon>eudicotyledons</taxon>
        <taxon>Gunneridae</taxon>
        <taxon>Pentapetalae</taxon>
        <taxon>asterids</taxon>
        <taxon>lamiids</taxon>
        <taxon>Lamiales</taxon>
        <taxon>Oleaceae</taxon>
        <taxon>Oleeae</taxon>
        <taxon>Olea</taxon>
    </lineage>
</organism>
<keyword evidence="2" id="KW-1185">Reference proteome</keyword>
<proteinExistence type="predicted"/>
<sequence>SLSSKSVLQSQFLFLVFQSHHQSTLSVNPNTSICHPISTVHVAELAKTPLIATKKPTVLPTHHHLPPLSGFRRAGINIGKDRYLETNPEIFEDWIENPFWRNANL</sequence>
<evidence type="ECO:0000313" key="1">
    <source>
        <dbReference type="EMBL" id="CAA2973243.1"/>
    </source>
</evidence>
<reference evidence="1 2" key="1">
    <citation type="submission" date="2019-12" db="EMBL/GenBank/DDBJ databases">
        <authorList>
            <person name="Alioto T."/>
            <person name="Alioto T."/>
            <person name="Gomez Garrido J."/>
        </authorList>
    </citation>
    <scope>NUCLEOTIDE SEQUENCE [LARGE SCALE GENOMIC DNA]</scope>
</reference>
<feature type="non-terminal residue" evidence="1">
    <location>
        <position position="1"/>
    </location>
</feature>
<dbReference type="Proteomes" id="UP000594638">
    <property type="component" value="Unassembled WGS sequence"/>
</dbReference>
<comment type="caution">
    <text evidence="1">The sequence shown here is derived from an EMBL/GenBank/DDBJ whole genome shotgun (WGS) entry which is preliminary data.</text>
</comment>
<dbReference type="AlphaFoldDB" id="A0A8S0R277"/>
<name>A0A8S0R277_OLEEU</name>
<evidence type="ECO:0000313" key="2">
    <source>
        <dbReference type="Proteomes" id="UP000594638"/>
    </source>
</evidence>
<dbReference type="EMBL" id="CACTIH010002092">
    <property type="protein sequence ID" value="CAA2973243.1"/>
    <property type="molecule type" value="Genomic_DNA"/>
</dbReference>